<evidence type="ECO:0000313" key="3">
    <source>
        <dbReference type="Proteomes" id="UP000299102"/>
    </source>
</evidence>
<accession>A0A4C1TQ34</accession>
<evidence type="ECO:0000256" key="1">
    <source>
        <dbReference type="SAM" id="MobiDB-lite"/>
    </source>
</evidence>
<dbReference type="AlphaFoldDB" id="A0A4C1TQ34"/>
<organism evidence="2 3">
    <name type="scientific">Eumeta variegata</name>
    <name type="common">Bagworm moth</name>
    <name type="synonym">Eumeta japonica</name>
    <dbReference type="NCBI Taxonomy" id="151549"/>
    <lineage>
        <taxon>Eukaryota</taxon>
        <taxon>Metazoa</taxon>
        <taxon>Ecdysozoa</taxon>
        <taxon>Arthropoda</taxon>
        <taxon>Hexapoda</taxon>
        <taxon>Insecta</taxon>
        <taxon>Pterygota</taxon>
        <taxon>Neoptera</taxon>
        <taxon>Endopterygota</taxon>
        <taxon>Lepidoptera</taxon>
        <taxon>Glossata</taxon>
        <taxon>Ditrysia</taxon>
        <taxon>Tineoidea</taxon>
        <taxon>Psychidae</taxon>
        <taxon>Oiketicinae</taxon>
        <taxon>Eumeta</taxon>
    </lineage>
</organism>
<proteinExistence type="predicted"/>
<protein>
    <submittedName>
        <fullName evidence="2">Uncharacterized protein</fullName>
    </submittedName>
</protein>
<gene>
    <name evidence="2" type="ORF">EVAR_94404_1</name>
</gene>
<sequence>MSCGVIADGTPSVTGRPSRRTPPAIQLHMYQGQFRFSRSRTCRRDASHVFFVLLKGIRLGACNSKWAFSRKKDTFTLGNAQSNASSKADSGRMMP</sequence>
<name>A0A4C1TQ34_EUMVA</name>
<reference evidence="2 3" key="1">
    <citation type="journal article" date="2019" name="Commun. Biol.">
        <title>The bagworm genome reveals a unique fibroin gene that provides high tensile strength.</title>
        <authorList>
            <person name="Kono N."/>
            <person name="Nakamura H."/>
            <person name="Ohtoshi R."/>
            <person name="Tomita M."/>
            <person name="Numata K."/>
            <person name="Arakawa K."/>
        </authorList>
    </citation>
    <scope>NUCLEOTIDE SEQUENCE [LARGE SCALE GENOMIC DNA]</scope>
</reference>
<keyword evidence="3" id="KW-1185">Reference proteome</keyword>
<feature type="region of interest" description="Disordered" evidence="1">
    <location>
        <begin position="1"/>
        <end position="22"/>
    </location>
</feature>
<evidence type="ECO:0000313" key="2">
    <source>
        <dbReference type="EMBL" id="GBP16064.1"/>
    </source>
</evidence>
<dbReference type="Proteomes" id="UP000299102">
    <property type="component" value="Unassembled WGS sequence"/>
</dbReference>
<dbReference type="EMBL" id="BGZK01000076">
    <property type="protein sequence ID" value="GBP16064.1"/>
    <property type="molecule type" value="Genomic_DNA"/>
</dbReference>
<comment type="caution">
    <text evidence="2">The sequence shown here is derived from an EMBL/GenBank/DDBJ whole genome shotgun (WGS) entry which is preliminary data.</text>
</comment>